<feature type="transmembrane region" description="Helical" evidence="1">
    <location>
        <begin position="27"/>
        <end position="48"/>
    </location>
</feature>
<name>A0A939C475_9ARCH</name>
<dbReference type="Proteomes" id="UP000809243">
    <property type="component" value="Unassembled WGS sequence"/>
</dbReference>
<keyword evidence="1" id="KW-0812">Transmembrane</keyword>
<evidence type="ECO:0000313" key="2">
    <source>
        <dbReference type="EMBL" id="MBN2066931.1"/>
    </source>
</evidence>
<evidence type="ECO:0000256" key="1">
    <source>
        <dbReference type="SAM" id="Phobius"/>
    </source>
</evidence>
<keyword evidence="1" id="KW-1133">Transmembrane helix</keyword>
<reference evidence="2" key="1">
    <citation type="submission" date="2021-01" db="EMBL/GenBank/DDBJ databases">
        <title>Active Sulfur Cycling in an Early Earth Analoge.</title>
        <authorList>
            <person name="Hahn C.R."/>
            <person name="Youssef N.H."/>
            <person name="Elshahed M."/>
        </authorList>
    </citation>
    <scope>NUCLEOTIDE SEQUENCE</scope>
    <source>
        <strain evidence="2">Zod_Metabat.1151</strain>
    </source>
</reference>
<sequence length="91" mass="10735">MSLDDVDDEEQPRRKRKGRPFFTRKRVLLMLAIVVIFAAGAILQHYYIEPLYGETVTDKYTRCLQQNAVLDERFVDCDNSKRACEYQLEQC</sequence>
<organism evidence="2 3">
    <name type="scientific">Candidatus Iainarchaeum sp</name>
    <dbReference type="NCBI Taxonomy" id="3101447"/>
    <lineage>
        <taxon>Archaea</taxon>
        <taxon>Candidatus Iainarchaeota</taxon>
        <taxon>Candidatus Iainarchaeia</taxon>
        <taxon>Candidatus Iainarchaeales</taxon>
        <taxon>Candidatus Iainarchaeaceae</taxon>
        <taxon>Candidatus Iainarchaeum</taxon>
    </lineage>
</organism>
<accession>A0A939C475</accession>
<dbReference type="AlphaFoldDB" id="A0A939C475"/>
<gene>
    <name evidence="2" type="ORF">JW744_00505</name>
</gene>
<keyword evidence="1" id="KW-0472">Membrane</keyword>
<dbReference type="EMBL" id="JAFGDB010000007">
    <property type="protein sequence ID" value="MBN2066931.1"/>
    <property type="molecule type" value="Genomic_DNA"/>
</dbReference>
<proteinExistence type="predicted"/>
<comment type="caution">
    <text evidence="2">The sequence shown here is derived from an EMBL/GenBank/DDBJ whole genome shotgun (WGS) entry which is preliminary data.</text>
</comment>
<evidence type="ECO:0000313" key="3">
    <source>
        <dbReference type="Proteomes" id="UP000809243"/>
    </source>
</evidence>
<protein>
    <submittedName>
        <fullName evidence="2">Uncharacterized protein</fullName>
    </submittedName>
</protein>